<reference evidence="1" key="1">
    <citation type="journal article" date="2015" name="Nature">
        <title>Complex archaea that bridge the gap between prokaryotes and eukaryotes.</title>
        <authorList>
            <person name="Spang A."/>
            <person name="Saw J.H."/>
            <person name="Jorgensen S.L."/>
            <person name="Zaremba-Niedzwiedzka K."/>
            <person name="Martijn J."/>
            <person name="Lind A.E."/>
            <person name="van Eijk R."/>
            <person name="Schleper C."/>
            <person name="Guy L."/>
            <person name="Ettema T.J."/>
        </authorList>
    </citation>
    <scope>NUCLEOTIDE SEQUENCE</scope>
</reference>
<name>A0A0F9JBH5_9ZZZZ</name>
<evidence type="ECO:0000313" key="1">
    <source>
        <dbReference type="EMBL" id="KKM03201.1"/>
    </source>
</evidence>
<dbReference type="EMBL" id="LAZR01016740">
    <property type="protein sequence ID" value="KKM03201.1"/>
    <property type="molecule type" value="Genomic_DNA"/>
</dbReference>
<protein>
    <submittedName>
        <fullName evidence="1">Uncharacterized protein</fullName>
    </submittedName>
</protein>
<gene>
    <name evidence="1" type="ORF">LCGC14_1776870</name>
</gene>
<organism evidence="1">
    <name type="scientific">marine sediment metagenome</name>
    <dbReference type="NCBI Taxonomy" id="412755"/>
    <lineage>
        <taxon>unclassified sequences</taxon>
        <taxon>metagenomes</taxon>
        <taxon>ecological metagenomes</taxon>
    </lineage>
</organism>
<comment type="caution">
    <text evidence="1">The sequence shown here is derived from an EMBL/GenBank/DDBJ whole genome shotgun (WGS) entry which is preliminary data.</text>
</comment>
<dbReference type="AlphaFoldDB" id="A0A0F9JBH5"/>
<sequence length="108" mass="12285">MTLPNLSHRCQGCGKPLPLYKDHRCRVNTYALKPWWELMLIPRVFPPSPDTGCIVVAPRCSGCPHLECILPDVAFMPPWQGVEARDEYIESHPRYRRFIGTVLPGVEG</sequence>
<proteinExistence type="predicted"/>
<accession>A0A0F9JBH5</accession>